<keyword evidence="1" id="KW-1133">Transmembrane helix</keyword>
<protein>
    <submittedName>
        <fullName evidence="2">Uncharacterized protein</fullName>
    </submittedName>
</protein>
<proteinExistence type="predicted"/>
<organism evidence="2 3">
    <name type="scientific">Lentzea aerocolonigenes</name>
    <name type="common">Lechevalieria aerocolonigenes</name>
    <name type="synonym">Saccharothrix aerocolonigenes</name>
    <dbReference type="NCBI Taxonomy" id="68170"/>
    <lineage>
        <taxon>Bacteria</taxon>
        <taxon>Bacillati</taxon>
        <taxon>Actinomycetota</taxon>
        <taxon>Actinomycetes</taxon>
        <taxon>Pseudonocardiales</taxon>
        <taxon>Pseudonocardiaceae</taxon>
        <taxon>Lentzea</taxon>
    </lineage>
</organism>
<keyword evidence="1" id="KW-0812">Transmembrane</keyword>
<dbReference type="EMBL" id="JYJG01000247">
    <property type="protein sequence ID" value="KJK44433.1"/>
    <property type="molecule type" value="Genomic_DNA"/>
</dbReference>
<feature type="transmembrane region" description="Helical" evidence="1">
    <location>
        <begin position="12"/>
        <end position="33"/>
    </location>
</feature>
<dbReference type="STRING" id="68170.GCA_000974445_05863"/>
<dbReference type="AlphaFoldDB" id="A0A0F0GSR3"/>
<dbReference type="OrthoDB" id="9910454at2"/>
<comment type="caution">
    <text evidence="2">The sequence shown here is derived from an EMBL/GenBank/DDBJ whole genome shotgun (WGS) entry which is preliminary data.</text>
</comment>
<feature type="transmembrane region" description="Helical" evidence="1">
    <location>
        <begin position="77"/>
        <end position="95"/>
    </location>
</feature>
<sequence>MKLIPSGREPFQITVLAAVVLYGLAALVDFNRFATSTLRVFPDPWGRVFIAGFALSAFAALAGMIMGNVSGVLIERIGLWPLAGIGAWYGLWSLGVNGSRALGFAAFLFALAIASICRIWKIRRAKQLSGVAAELVARAPDERTS</sequence>
<keyword evidence="1" id="KW-0472">Membrane</keyword>
<keyword evidence="3" id="KW-1185">Reference proteome</keyword>
<gene>
    <name evidence="2" type="ORF">UK23_29470</name>
</gene>
<evidence type="ECO:0000313" key="2">
    <source>
        <dbReference type="EMBL" id="KJK44433.1"/>
    </source>
</evidence>
<feature type="transmembrane region" description="Helical" evidence="1">
    <location>
        <begin position="45"/>
        <end position="65"/>
    </location>
</feature>
<dbReference type="Proteomes" id="UP000033393">
    <property type="component" value="Unassembled WGS sequence"/>
</dbReference>
<dbReference type="RefSeq" id="WP_045314932.1">
    <property type="nucleotide sequence ID" value="NZ_JYJG01000247.1"/>
</dbReference>
<dbReference type="PATRIC" id="fig|68170.10.peg.7727"/>
<feature type="transmembrane region" description="Helical" evidence="1">
    <location>
        <begin position="101"/>
        <end position="120"/>
    </location>
</feature>
<name>A0A0F0GSR3_LENAE</name>
<evidence type="ECO:0000256" key="1">
    <source>
        <dbReference type="SAM" id="Phobius"/>
    </source>
</evidence>
<evidence type="ECO:0000313" key="3">
    <source>
        <dbReference type="Proteomes" id="UP000033393"/>
    </source>
</evidence>
<reference evidence="2 3" key="1">
    <citation type="submission" date="2015-02" db="EMBL/GenBank/DDBJ databases">
        <authorList>
            <person name="Ju K.-S."/>
            <person name="Doroghazi J.R."/>
            <person name="Metcalf W."/>
        </authorList>
    </citation>
    <scope>NUCLEOTIDE SEQUENCE [LARGE SCALE GENOMIC DNA]</scope>
    <source>
        <strain evidence="2 3">NRRL B-16140</strain>
    </source>
</reference>
<accession>A0A0F0GSR3</accession>